<dbReference type="Pfam" id="PF01023">
    <property type="entry name" value="S_100"/>
    <property type="match status" value="1"/>
</dbReference>
<keyword evidence="3" id="KW-0106">Calcium</keyword>
<evidence type="ECO:0000256" key="1">
    <source>
        <dbReference type="ARBA" id="ARBA00022723"/>
    </source>
</evidence>
<dbReference type="PROSITE" id="PS50222">
    <property type="entry name" value="EF_HAND_2"/>
    <property type="match status" value="1"/>
</dbReference>
<keyword evidence="2" id="KW-0677">Repeat</keyword>
<dbReference type="InterPro" id="IPR002048">
    <property type="entry name" value="EF_hand_dom"/>
</dbReference>
<dbReference type="InterPro" id="IPR013787">
    <property type="entry name" value="S100_Ca-bd_sub"/>
</dbReference>
<dbReference type="Gene3D" id="1.10.238.10">
    <property type="entry name" value="EF-hand"/>
    <property type="match status" value="1"/>
</dbReference>
<dbReference type="GO" id="GO:0005737">
    <property type="term" value="C:cytoplasm"/>
    <property type="evidence" value="ECO:0007669"/>
    <property type="project" value="TreeGrafter"/>
</dbReference>
<dbReference type="PROSITE" id="PS00018">
    <property type="entry name" value="EF_HAND_1"/>
    <property type="match status" value="1"/>
</dbReference>
<keyword evidence="6" id="KW-1185">Reference proteome</keyword>
<organism evidence="5 6">
    <name type="scientific">Catharus ustulatus</name>
    <name type="common">Russet-backed thrush</name>
    <name type="synonym">Hylocichla ustulatus</name>
    <dbReference type="NCBI Taxonomy" id="91951"/>
    <lineage>
        <taxon>Eukaryota</taxon>
        <taxon>Metazoa</taxon>
        <taxon>Chordata</taxon>
        <taxon>Craniata</taxon>
        <taxon>Vertebrata</taxon>
        <taxon>Euteleostomi</taxon>
        <taxon>Archelosauria</taxon>
        <taxon>Archosauria</taxon>
        <taxon>Dinosauria</taxon>
        <taxon>Saurischia</taxon>
        <taxon>Theropoda</taxon>
        <taxon>Coelurosauria</taxon>
        <taxon>Aves</taxon>
        <taxon>Neognathae</taxon>
        <taxon>Neoaves</taxon>
        <taxon>Telluraves</taxon>
        <taxon>Australaves</taxon>
        <taxon>Passeriformes</taxon>
        <taxon>Turdidae</taxon>
        <taxon>Catharus</taxon>
    </lineage>
</organism>
<dbReference type="InterPro" id="IPR011992">
    <property type="entry name" value="EF-hand-dom_pair"/>
</dbReference>
<dbReference type="AlphaFoldDB" id="A0A8C3UY93"/>
<protein>
    <recommendedName>
        <fullName evidence="4">EF-hand domain-containing protein</fullName>
    </recommendedName>
</protein>
<dbReference type="GO" id="GO:0043542">
    <property type="term" value="P:endothelial cell migration"/>
    <property type="evidence" value="ECO:0007669"/>
    <property type="project" value="TreeGrafter"/>
</dbReference>
<name>A0A8C3UY93_CATUS</name>
<dbReference type="GO" id="GO:0070062">
    <property type="term" value="C:extracellular exosome"/>
    <property type="evidence" value="ECO:0007669"/>
    <property type="project" value="TreeGrafter"/>
</dbReference>
<evidence type="ECO:0000259" key="4">
    <source>
        <dbReference type="PROSITE" id="PS50222"/>
    </source>
</evidence>
<evidence type="ECO:0000313" key="5">
    <source>
        <dbReference type="Ensembl" id="ENSCUSP00005020304.1"/>
    </source>
</evidence>
<evidence type="ECO:0000256" key="2">
    <source>
        <dbReference type="ARBA" id="ARBA00022737"/>
    </source>
</evidence>
<reference evidence="5" key="1">
    <citation type="submission" date="2020-10" db="EMBL/GenBank/DDBJ databases">
        <title>Catharus ustulatus (Swainson's thrush) genome, bCatUst1, primary haplotype v2.</title>
        <authorList>
            <person name="Delmore K."/>
            <person name="Vafadar M."/>
            <person name="Formenti G."/>
            <person name="Chow W."/>
            <person name="Pelan S."/>
            <person name="Howe K."/>
            <person name="Rhie A."/>
            <person name="Mountcastle J."/>
            <person name="Haase B."/>
            <person name="Fedrigo O."/>
            <person name="Jarvis E.D."/>
        </authorList>
    </citation>
    <scope>NUCLEOTIDE SEQUENCE [LARGE SCALE GENOMIC DNA]</scope>
</reference>
<dbReference type="SUPFAM" id="SSF47473">
    <property type="entry name" value="EF-hand"/>
    <property type="match status" value="1"/>
</dbReference>
<dbReference type="Ensembl" id="ENSCUST00005021057.1">
    <property type="protein sequence ID" value="ENSCUSP00005020304.1"/>
    <property type="gene ID" value="ENSCUSG00005012977.1"/>
</dbReference>
<dbReference type="PANTHER" id="PTHR11639">
    <property type="entry name" value="S100 CALCIUM-BINDING PROTEIN"/>
    <property type="match status" value="1"/>
</dbReference>
<feature type="domain" description="EF-hand" evidence="4">
    <location>
        <begin position="60"/>
        <end position="95"/>
    </location>
</feature>
<dbReference type="GO" id="GO:0005509">
    <property type="term" value="F:calcium ion binding"/>
    <property type="evidence" value="ECO:0007669"/>
    <property type="project" value="InterPro"/>
</dbReference>
<sequence length="111" mass="12704">MSSSRARQFPGNCSLEQALETVVDVYHQYSVRKGQKDLLSTEEFSTLLKEQPCPLSQDRNQPGYLERLFSETDLNHDKELSFEEFTIVLSKLADDAHRISHGSERCGPDRD</sequence>
<dbReference type="Proteomes" id="UP000694563">
    <property type="component" value="Chromosome 30"/>
</dbReference>
<dbReference type="SMART" id="SM01394">
    <property type="entry name" value="S_100"/>
    <property type="match status" value="1"/>
</dbReference>
<dbReference type="PANTHER" id="PTHR11639:SF77">
    <property type="entry name" value="PROTEIN S100-A12"/>
    <property type="match status" value="1"/>
</dbReference>
<evidence type="ECO:0000313" key="6">
    <source>
        <dbReference type="Proteomes" id="UP000694563"/>
    </source>
</evidence>
<reference evidence="5" key="2">
    <citation type="submission" date="2025-08" db="UniProtKB">
        <authorList>
            <consortium name="Ensembl"/>
        </authorList>
    </citation>
    <scope>IDENTIFICATION</scope>
</reference>
<keyword evidence="1" id="KW-0479">Metal-binding</keyword>
<dbReference type="GO" id="GO:0048306">
    <property type="term" value="F:calcium-dependent protein binding"/>
    <property type="evidence" value="ECO:0007669"/>
    <property type="project" value="TreeGrafter"/>
</dbReference>
<reference evidence="5" key="3">
    <citation type="submission" date="2025-09" db="UniProtKB">
        <authorList>
            <consortium name="Ensembl"/>
        </authorList>
    </citation>
    <scope>IDENTIFICATION</scope>
</reference>
<evidence type="ECO:0000256" key="3">
    <source>
        <dbReference type="ARBA" id="ARBA00022837"/>
    </source>
</evidence>
<dbReference type="InterPro" id="IPR018247">
    <property type="entry name" value="EF_Hand_1_Ca_BS"/>
</dbReference>
<accession>A0A8C3UY93</accession>
<proteinExistence type="predicted"/>